<accession>A0A0G0MYL7</accession>
<gene>
    <name evidence="1" type="ORF">US91_C0007G0016</name>
</gene>
<protein>
    <submittedName>
        <fullName evidence="1">Uncharacterized protein</fullName>
    </submittedName>
</protein>
<proteinExistence type="predicted"/>
<organism evidence="1 2">
    <name type="scientific">Candidatus Falkowbacteria bacterium GW2011_GWE1_38_31</name>
    <dbReference type="NCBI Taxonomy" id="1618638"/>
    <lineage>
        <taxon>Bacteria</taxon>
        <taxon>Candidatus Falkowiibacteriota</taxon>
    </lineage>
</organism>
<sequence length="264" mass="28908">MSLGNLLGFGGGGGKPINNSGGGMKPGQVLRRVDFEREKRLSRTGVKSALGSGVLNVKRIITAKQNNDGMRKGEKNITHQKLKEENVIDLMRKKYIGKTEGQIERMINKEKGVIVEDGTERIQYEMERKDRKIFDNIITGGDGPSREEILADEKKHERFQRLNILGVQRSREKDDMASQLSAGRQVGEKNAIKTVLGKGGVKTNYTDLGINNPYAGSSISALARKNNTAPKNVAVSGFAGTVQIDKKEPDSVVSPHVNVPLKSI</sequence>
<dbReference type="AlphaFoldDB" id="A0A0G0MYL7"/>
<dbReference type="EMBL" id="LBUU01000007">
    <property type="protein sequence ID" value="KKQ70006.1"/>
    <property type="molecule type" value="Genomic_DNA"/>
</dbReference>
<evidence type="ECO:0000313" key="1">
    <source>
        <dbReference type="EMBL" id="KKQ70006.1"/>
    </source>
</evidence>
<dbReference type="Proteomes" id="UP000034022">
    <property type="component" value="Unassembled WGS sequence"/>
</dbReference>
<evidence type="ECO:0000313" key="2">
    <source>
        <dbReference type="Proteomes" id="UP000034022"/>
    </source>
</evidence>
<name>A0A0G0MYL7_9BACT</name>
<comment type="caution">
    <text evidence="1">The sequence shown here is derived from an EMBL/GenBank/DDBJ whole genome shotgun (WGS) entry which is preliminary data.</text>
</comment>
<reference evidence="1 2" key="1">
    <citation type="journal article" date="2015" name="Nature">
        <title>rRNA introns, odd ribosomes, and small enigmatic genomes across a large radiation of phyla.</title>
        <authorList>
            <person name="Brown C.T."/>
            <person name="Hug L.A."/>
            <person name="Thomas B.C."/>
            <person name="Sharon I."/>
            <person name="Castelle C.J."/>
            <person name="Singh A."/>
            <person name="Wilkins M.J."/>
            <person name="Williams K.H."/>
            <person name="Banfield J.F."/>
        </authorList>
    </citation>
    <scope>NUCLEOTIDE SEQUENCE [LARGE SCALE GENOMIC DNA]</scope>
</reference>